<dbReference type="AlphaFoldDB" id="A0A8A1MBH3"/>
<evidence type="ECO:0000313" key="2">
    <source>
        <dbReference type="EMBL" id="QSS61507.1"/>
    </source>
</evidence>
<proteinExistence type="predicted"/>
<accession>A0A8A1MBH3</accession>
<feature type="region of interest" description="Disordered" evidence="1">
    <location>
        <begin position="1"/>
        <end position="32"/>
    </location>
</feature>
<name>A0A8A1MBH3_AJECA</name>
<sequence length="138" mass="15242">MQRSELKVAGSASPLSQRQEPGSARDNAFNTSLSPRGKLITVRLCWPQDRPCKRVIDLKAPDDEYNYLEDHIADNGFDSNNVGPIIQLGEGQYDIGVASSAEAKFDFVYSHTRAVHFGINDRLAHLRSGCAAQKNPLQ</sequence>
<evidence type="ECO:0000313" key="3">
    <source>
        <dbReference type="Proteomes" id="UP000663671"/>
    </source>
</evidence>
<dbReference type="EMBL" id="CP069111">
    <property type="protein sequence ID" value="QSS61507.1"/>
    <property type="molecule type" value="Genomic_DNA"/>
</dbReference>
<gene>
    <name evidence="2" type="ORF">I7I51_03682</name>
</gene>
<dbReference type="VEuPathDB" id="FungiDB:I7I51_03682"/>
<organism evidence="2 3">
    <name type="scientific">Ajellomyces capsulatus</name>
    <name type="common">Darling's disease fungus</name>
    <name type="synonym">Histoplasma capsulatum</name>
    <dbReference type="NCBI Taxonomy" id="5037"/>
    <lineage>
        <taxon>Eukaryota</taxon>
        <taxon>Fungi</taxon>
        <taxon>Dikarya</taxon>
        <taxon>Ascomycota</taxon>
        <taxon>Pezizomycotina</taxon>
        <taxon>Eurotiomycetes</taxon>
        <taxon>Eurotiomycetidae</taxon>
        <taxon>Onygenales</taxon>
        <taxon>Ajellomycetaceae</taxon>
        <taxon>Histoplasma</taxon>
    </lineage>
</organism>
<protein>
    <submittedName>
        <fullName evidence="2">Uncharacterized protein</fullName>
    </submittedName>
</protein>
<dbReference type="Proteomes" id="UP000663671">
    <property type="component" value="Chromosome 5"/>
</dbReference>
<evidence type="ECO:0000256" key="1">
    <source>
        <dbReference type="SAM" id="MobiDB-lite"/>
    </source>
</evidence>
<reference evidence="2" key="1">
    <citation type="submission" date="2021-01" db="EMBL/GenBank/DDBJ databases">
        <title>Chromosome-level genome assembly of a human fungal pathogen reveals clustering of transcriptionally co-regulated genes.</title>
        <authorList>
            <person name="Voorhies M."/>
            <person name="Cohen S."/>
            <person name="Shea T.P."/>
            <person name="Petrus S."/>
            <person name="Munoz J.F."/>
            <person name="Poplawski S."/>
            <person name="Goldman W.E."/>
            <person name="Michael T."/>
            <person name="Cuomo C.A."/>
            <person name="Sil A."/>
            <person name="Beyhan S."/>
        </authorList>
    </citation>
    <scope>NUCLEOTIDE SEQUENCE</scope>
    <source>
        <strain evidence="2">WU24</strain>
    </source>
</reference>
<dbReference type="OrthoDB" id="10362430at2759"/>